<dbReference type="InterPro" id="IPR003165">
    <property type="entry name" value="Piwi"/>
</dbReference>
<evidence type="ECO:0000313" key="5">
    <source>
        <dbReference type="Proteomes" id="UP000702209"/>
    </source>
</evidence>
<comment type="similarity">
    <text evidence="1">Belongs to the argonaute family. Long pAgo subfamily.</text>
</comment>
<dbReference type="PROSITE" id="PS50822">
    <property type="entry name" value="PIWI"/>
    <property type="match status" value="1"/>
</dbReference>
<dbReference type="Proteomes" id="UP000702209">
    <property type="component" value="Unassembled WGS sequence"/>
</dbReference>
<keyword evidence="5" id="KW-1185">Reference proteome</keyword>
<sequence>MRRTGSPQLAFNFVPVRFSAEQFDGGLVQYESHDQLNSLRVKLEGTHVVSRTRGGIACIPIDDDADLHGTPTTFVTREYQRLTMRLVQEALLRTVLDWGYRLRRRVPPTFVSRMQRKDLLEPQGRGRVQDLLGNLHVFPQWVLDSRAVGPSNRPGIIIGLKTRYEIDMTVAELIERGLSVEGLYVLAEDSTRESFSWMDQYASRRNVGAVDHVDGTDLVLRDAPRIGRVPAAEAWLEGRRDVFTTVLTALAGADGTRIARELERATFDLLGAFGRYEKTVDIAGRLARRGPLSIARGLSVVLERPVGSSNDGGRAVQWSFYDSPVFQFDQSGDKTDRSADRGLDEYGPFDVEFFAKKKPRIAIITPRVHKGIVENFVNKFLHGVQGERVYSQGFVRKYRLGDCIPTMHAFDGAVTDAGAYREACRGALRAGDVDLALVITSEAQVHLSGDDSPYLVAKSTFMGQGVPVQEVKIETARLSKLAYPLNSIALACYAKLGGVPFVIAAPRPLAQELVIGIGRLMSRRVDCPSRSGS</sequence>
<comment type="caution">
    <text evidence="4">The sequence shown here is derived from an EMBL/GenBank/DDBJ whole genome shotgun (WGS) entry which is preliminary data.</text>
</comment>
<accession>A0ABS0CMG4</accession>
<name>A0ABS0CMG4_9NOCA</name>
<reference evidence="4 5" key="1">
    <citation type="submission" date="2020-10" db="EMBL/GenBank/DDBJ databases">
        <title>Identification of Nocardia species via Next-generation sequencing and recognition of intraspecies genetic diversity.</title>
        <authorList>
            <person name="Li P."/>
            <person name="Li P."/>
            <person name="Lu B."/>
        </authorList>
    </citation>
    <scope>NUCLEOTIDE SEQUENCE [LARGE SCALE GENOMIC DNA]</scope>
    <source>
        <strain evidence="4 5">BJ06-0157</strain>
    </source>
</reference>
<evidence type="ECO:0000313" key="4">
    <source>
        <dbReference type="EMBL" id="MBF6297772.1"/>
    </source>
</evidence>
<dbReference type="InterPro" id="IPR012337">
    <property type="entry name" value="RNaseH-like_sf"/>
</dbReference>
<evidence type="ECO:0000256" key="1">
    <source>
        <dbReference type="ARBA" id="ARBA00035012"/>
    </source>
</evidence>
<evidence type="ECO:0000256" key="2">
    <source>
        <dbReference type="ARBA" id="ARBA00035032"/>
    </source>
</evidence>
<dbReference type="EMBL" id="JADLQX010000006">
    <property type="protein sequence ID" value="MBF6297772.1"/>
    <property type="molecule type" value="Genomic_DNA"/>
</dbReference>
<feature type="domain" description="Piwi" evidence="3">
    <location>
        <begin position="434"/>
        <end position="518"/>
    </location>
</feature>
<proteinExistence type="inferred from homology"/>
<gene>
    <name evidence="4" type="ORF">IU459_09465</name>
</gene>
<protein>
    <recommendedName>
        <fullName evidence="2">Protein argonaute</fullName>
    </recommendedName>
</protein>
<dbReference type="RefSeq" id="WP_195129113.1">
    <property type="nucleotide sequence ID" value="NZ_JADLQX010000006.1"/>
</dbReference>
<dbReference type="SUPFAM" id="SSF53098">
    <property type="entry name" value="Ribonuclease H-like"/>
    <property type="match status" value="1"/>
</dbReference>
<evidence type="ECO:0000259" key="3">
    <source>
        <dbReference type="PROSITE" id="PS50822"/>
    </source>
</evidence>
<dbReference type="Gene3D" id="3.40.50.2300">
    <property type="match status" value="1"/>
</dbReference>
<organism evidence="4 5">
    <name type="scientific">Nocardia amamiensis</name>
    <dbReference type="NCBI Taxonomy" id="404578"/>
    <lineage>
        <taxon>Bacteria</taxon>
        <taxon>Bacillati</taxon>
        <taxon>Actinomycetota</taxon>
        <taxon>Actinomycetes</taxon>
        <taxon>Mycobacteriales</taxon>
        <taxon>Nocardiaceae</taxon>
        <taxon>Nocardia</taxon>
    </lineage>
</organism>